<evidence type="ECO:0000313" key="2">
    <source>
        <dbReference type="EMBL" id="KAF1375233.1"/>
    </source>
</evidence>
<dbReference type="EMBL" id="VHII01000020">
    <property type="protein sequence ID" value="KAF1375233.1"/>
    <property type="molecule type" value="Genomic_DNA"/>
</dbReference>
<feature type="region of interest" description="Disordered" evidence="1">
    <location>
        <begin position="112"/>
        <end position="143"/>
    </location>
</feature>
<keyword evidence="3" id="KW-1185">Reference proteome</keyword>
<proteinExistence type="predicted"/>
<gene>
    <name evidence="2" type="ORF">PFLUV_G00237420</name>
</gene>
<name>A0A6A5EGX0_PERFL</name>
<sequence>MKSLLAPLRVLCPSRVRAQCASSPPQPEFCKSLQEKGGENHTVYGENATKVVTAAIVFLLDRSHQLGVLMASSPPCAALSPPAQKKREQLLLTSFALSSPVLPLLLLPQEGEHHTLSANQNSAPPSPSHRLSFQGRGEGNDMD</sequence>
<organism evidence="2 3">
    <name type="scientific">Perca fluviatilis</name>
    <name type="common">European perch</name>
    <dbReference type="NCBI Taxonomy" id="8168"/>
    <lineage>
        <taxon>Eukaryota</taxon>
        <taxon>Metazoa</taxon>
        <taxon>Chordata</taxon>
        <taxon>Craniata</taxon>
        <taxon>Vertebrata</taxon>
        <taxon>Euteleostomi</taxon>
        <taxon>Actinopterygii</taxon>
        <taxon>Neopterygii</taxon>
        <taxon>Teleostei</taxon>
        <taxon>Neoteleostei</taxon>
        <taxon>Acanthomorphata</taxon>
        <taxon>Eupercaria</taxon>
        <taxon>Perciformes</taxon>
        <taxon>Percoidei</taxon>
        <taxon>Percidae</taxon>
        <taxon>Percinae</taxon>
        <taxon>Perca</taxon>
    </lineage>
</organism>
<dbReference type="AlphaFoldDB" id="A0A6A5EGX0"/>
<protein>
    <submittedName>
        <fullName evidence="2">Uncharacterized protein</fullName>
    </submittedName>
</protein>
<accession>A0A6A5EGX0</accession>
<evidence type="ECO:0000313" key="3">
    <source>
        <dbReference type="Proteomes" id="UP000465112"/>
    </source>
</evidence>
<comment type="caution">
    <text evidence="2">The sequence shown here is derived from an EMBL/GenBank/DDBJ whole genome shotgun (WGS) entry which is preliminary data.</text>
</comment>
<dbReference type="Proteomes" id="UP000465112">
    <property type="component" value="Chromosome 20"/>
</dbReference>
<reference evidence="2 3" key="1">
    <citation type="submission" date="2019-06" db="EMBL/GenBank/DDBJ databases">
        <title>A chromosome-scale genome assembly of the European perch, Perca fluviatilis.</title>
        <authorList>
            <person name="Roques C."/>
            <person name="Zahm M."/>
            <person name="Cabau C."/>
            <person name="Klopp C."/>
            <person name="Bouchez O."/>
            <person name="Donnadieu C."/>
            <person name="Kuhl H."/>
            <person name="Gislard M."/>
            <person name="Guendouz S."/>
            <person name="Journot L."/>
            <person name="Haffray P."/>
            <person name="Bestin A."/>
            <person name="Morvezen R."/>
            <person name="Feron R."/>
            <person name="Wen M."/>
            <person name="Jouanno E."/>
            <person name="Herpin A."/>
            <person name="Schartl M."/>
            <person name="Postlethwait J."/>
            <person name="Schaerlinger B."/>
            <person name="Chardard D."/>
            <person name="Lecocq T."/>
            <person name="Poncet C."/>
            <person name="Jaffrelo L."/>
            <person name="Lampietro C."/>
            <person name="Guiguen Y."/>
        </authorList>
    </citation>
    <scope>NUCLEOTIDE SEQUENCE [LARGE SCALE GENOMIC DNA]</scope>
    <source>
        <tissue evidence="2">Blood</tissue>
    </source>
</reference>
<evidence type="ECO:0000256" key="1">
    <source>
        <dbReference type="SAM" id="MobiDB-lite"/>
    </source>
</evidence>